<dbReference type="OrthoDB" id="5735516at2"/>
<keyword evidence="2" id="KW-1185">Reference proteome</keyword>
<dbReference type="Pfam" id="PF20420">
    <property type="entry name" value="DUF6702"/>
    <property type="match status" value="1"/>
</dbReference>
<name>A0A316DLX3_9FLAO</name>
<evidence type="ECO:0000313" key="2">
    <source>
        <dbReference type="Proteomes" id="UP000245430"/>
    </source>
</evidence>
<accession>A0A316DLX3</accession>
<gene>
    <name evidence="1" type="ORF">LX78_01668</name>
</gene>
<evidence type="ECO:0000313" key="1">
    <source>
        <dbReference type="EMBL" id="PWK19187.1"/>
    </source>
</evidence>
<protein>
    <recommendedName>
        <fullName evidence="3">Peptidase E</fullName>
    </recommendedName>
</protein>
<organism evidence="1 2">
    <name type="scientific">Xanthomarina spongicola</name>
    <dbReference type="NCBI Taxonomy" id="570520"/>
    <lineage>
        <taxon>Bacteria</taxon>
        <taxon>Pseudomonadati</taxon>
        <taxon>Bacteroidota</taxon>
        <taxon>Flavobacteriia</taxon>
        <taxon>Flavobacteriales</taxon>
        <taxon>Flavobacteriaceae</taxon>
        <taxon>Xanthomarina</taxon>
    </lineage>
</organism>
<comment type="caution">
    <text evidence="1">The sequence shown here is derived from an EMBL/GenBank/DDBJ whole genome shotgun (WGS) entry which is preliminary data.</text>
</comment>
<reference evidence="1 2" key="1">
    <citation type="submission" date="2018-05" db="EMBL/GenBank/DDBJ databases">
        <title>Genomic Encyclopedia of Archaeal and Bacterial Type Strains, Phase II (KMG-II): from individual species to whole genera.</title>
        <authorList>
            <person name="Goeker M."/>
        </authorList>
    </citation>
    <scope>NUCLEOTIDE SEQUENCE [LARGE SCALE GENOMIC DNA]</scope>
    <source>
        <strain evidence="1 2">DSM 22637</strain>
    </source>
</reference>
<dbReference type="RefSeq" id="WP_109682181.1">
    <property type="nucleotide sequence ID" value="NZ_QGGP01000003.1"/>
</dbReference>
<proteinExistence type="predicted"/>
<dbReference type="EMBL" id="QGGP01000003">
    <property type="protein sequence ID" value="PWK19187.1"/>
    <property type="molecule type" value="Genomic_DNA"/>
</dbReference>
<dbReference type="InterPro" id="IPR046525">
    <property type="entry name" value="DUF6702"/>
</dbReference>
<evidence type="ECO:0008006" key="3">
    <source>
        <dbReference type="Google" id="ProtNLM"/>
    </source>
</evidence>
<dbReference type="AlphaFoldDB" id="A0A316DLX3"/>
<sequence length="167" mass="19712">MKIFKKSILILVLPLFAFTTLHKYYVSVTQIEFVKEKKAVQITSRIFIEDLEDVLQLRYNEDLIIKKENEAPDVNFYIERYLKGKLAIKINGEEKAYNYLGKEFDNDIVICYLEIEGVKEINSFEIQNLVLFDLYAEQQNIIRTNINSKNKSFILIKENDKGLLNFK</sequence>
<dbReference type="Proteomes" id="UP000245430">
    <property type="component" value="Unassembled WGS sequence"/>
</dbReference>